<dbReference type="AlphaFoldDB" id="A8Q6N4"/>
<dbReference type="SUPFAM" id="SSF54928">
    <property type="entry name" value="RNA-binding domain, RBD"/>
    <property type="match status" value="2"/>
</dbReference>
<reference evidence="5 6" key="1">
    <citation type="journal article" date="2007" name="Proc. Natl. Acad. Sci. U.S.A.">
        <title>Dandruff-associated Malassezia genomes reveal convergent and divergent virulence traits shared with plant and human fungal pathogens.</title>
        <authorList>
            <person name="Xu J."/>
            <person name="Saunders C.W."/>
            <person name="Hu P."/>
            <person name="Grant R.A."/>
            <person name="Boekhout T."/>
            <person name="Kuramae E.E."/>
            <person name="Kronstad J.W."/>
            <person name="Deangelis Y.M."/>
            <person name="Reeder N.L."/>
            <person name="Johnstone K.R."/>
            <person name="Leland M."/>
            <person name="Fieno A.M."/>
            <person name="Begley W.M."/>
            <person name="Sun Y."/>
            <person name="Lacey M.P."/>
            <person name="Chaudhary T."/>
            <person name="Keough T."/>
            <person name="Chu L."/>
            <person name="Sears R."/>
            <person name="Yuan B."/>
            <person name="Dawson T.L.Jr."/>
        </authorList>
    </citation>
    <scope>NUCLEOTIDE SEQUENCE [LARGE SCALE GENOMIC DNA]</scope>
    <source>
        <strain evidence="6">ATCC MYA-4612 / CBS 7966</strain>
    </source>
</reference>
<protein>
    <recommendedName>
        <fullName evidence="4">RRM domain-containing protein</fullName>
    </recommendedName>
</protein>
<dbReference type="RefSeq" id="XP_001730030.1">
    <property type="nucleotide sequence ID" value="XM_001729978.1"/>
</dbReference>
<dbReference type="GO" id="GO:0005634">
    <property type="term" value="C:nucleus"/>
    <property type="evidence" value="ECO:0007669"/>
    <property type="project" value="TreeGrafter"/>
</dbReference>
<dbReference type="PANTHER" id="PTHR48025:SF1">
    <property type="entry name" value="RRM DOMAIN-CONTAINING PROTEIN"/>
    <property type="match status" value="1"/>
</dbReference>
<gene>
    <name evidence="5" type="ORF">MGL_3016</name>
</gene>
<dbReference type="STRING" id="425265.A8Q6N4"/>
<dbReference type="InterPro" id="IPR050502">
    <property type="entry name" value="Euk_RNA-bind_prot"/>
</dbReference>
<feature type="region of interest" description="Disordered" evidence="3">
    <location>
        <begin position="214"/>
        <end position="255"/>
    </location>
</feature>
<comment type="caution">
    <text evidence="5">The sequence shown here is derived from an EMBL/GenBank/DDBJ whole genome shotgun (WGS) entry which is preliminary data.</text>
</comment>
<dbReference type="VEuPathDB" id="FungiDB:MGL_3016"/>
<name>A8Q6N4_MALGO</name>
<sequence length="255" mass="27692">MELRTVKRRGNVMIRAQVTYRKPVSAAAAAETLDGSELDGSKLDVKQHVPKRFLQGEQKGGSGTQPNDDATENDGDGNDEAHHDDQHDENNAGAGDGESSPADGGNATSGTPLKAKRSKPGAPRRPKSKPAKGEPSETVLYVSHLAYSVNNDKLMELFAPYNVKSAQVVYNRFRPRQSRGFAFVDFHSKQDQEKAMAEKNGTELMGRTLNVSIALQQPENDNENGGHNGQDLEPSQEQDQSQAQGQNQDAPLDVD</sequence>
<evidence type="ECO:0000256" key="3">
    <source>
        <dbReference type="SAM" id="MobiDB-lite"/>
    </source>
</evidence>
<feature type="compositionally biased region" description="Low complexity" evidence="3">
    <location>
        <begin position="233"/>
        <end position="255"/>
    </location>
</feature>
<evidence type="ECO:0000313" key="5">
    <source>
        <dbReference type="EMBL" id="EDP42816.1"/>
    </source>
</evidence>
<dbReference type="OrthoDB" id="439808at2759"/>
<feature type="compositionally biased region" description="Polar residues" evidence="3">
    <location>
        <begin position="214"/>
        <end position="225"/>
    </location>
</feature>
<keyword evidence="1 2" id="KW-0694">RNA-binding</keyword>
<feature type="compositionally biased region" description="Acidic residues" evidence="3">
    <location>
        <begin position="69"/>
        <end position="78"/>
    </location>
</feature>
<dbReference type="OMA" id="KRHLGFA"/>
<dbReference type="PROSITE" id="PS50102">
    <property type="entry name" value="RRM"/>
    <property type="match status" value="1"/>
</dbReference>
<dbReference type="CDD" id="cd00590">
    <property type="entry name" value="RRM_SF"/>
    <property type="match status" value="1"/>
</dbReference>
<keyword evidence="6" id="KW-1185">Reference proteome</keyword>
<feature type="compositionally biased region" description="Basic residues" evidence="3">
    <location>
        <begin position="114"/>
        <end position="130"/>
    </location>
</feature>
<dbReference type="InParanoid" id="A8Q6N4"/>
<dbReference type="Pfam" id="PF00076">
    <property type="entry name" value="RRM_1"/>
    <property type="match status" value="1"/>
</dbReference>
<dbReference type="GO" id="GO:0003729">
    <property type="term" value="F:mRNA binding"/>
    <property type="evidence" value="ECO:0007669"/>
    <property type="project" value="TreeGrafter"/>
</dbReference>
<proteinExistence type="predicted"/>
<dbReference type="Proteomes" id="UP000008837">
    <property type="component" value="Unassembled WGS sequence"/>
</dbReference>
<dbReference type="KEGG" id="mgl:MGL_3016"/>
<dbReference type="PANTHER" id="PTHR48025">
    <property type="entry name" value="OS02G0815200 PROTEIN"/>
    <property type="match status" value="1"/>
</dbReference>
<feature type="region of interest" description="Disordered" evidence="3">
    <location>
        <begin position="32"/>
        <end position="136"/>
    </location>
</feature>
<dbReference type="EMBL" id="AAYY01000010">
    <property type="protein sequence ID" value="EDP42816.1"/>
    <property type="molecule type" value="Genomic_DNA"/>
</dbReference>
<evidence type="ECO:0000256" key="1">
    <source>
        <dbReference type="ARBA" id="ARBA00022884"/>
    </source>
</evidence>
<feature type="compositionally biased region" description="Basic and acidic residues" evidence="3">
    <location>
        <begin position="79"/>
        <end position="90"/>
    </location>
</feature>
<dbReference type="FunCoup" id="A8Q6N4">
    <property type="interactions" value="15"/>
</dbReference>
<dbReference type="Gene3D" id="3.30.70.330">
    <property type="match status" value="2"/>
</dbReference>
<feature type="domain" description="RRM" evidence="4">
    <location>
        <begin position="138"/>
        <end position="216"/>
    </location>
</feature>
<dbReference type="InterPro" id="IPR035979">
    <property type="entry name" value="RBD_domain_sf"/>
</dbReference>
<organism evidence="5 6">
    <name type="scientific">Malassezia globosa (strain ATCC MYA-4612 / CBS 7966)</name>
    <name type="common">Dandruff-associated fungus</name>
    <dbReference type="NCBI Taxonomy" id="425265"/>
    <lineage>
        <taxon>Eukaryota</taxon>
        <taxon>Fungi</taxon>
        <taxon>Dikarya</taxon>
        <taxon>Basidiomycota</taxon>
        <taxon>Ustilaginomycotina</taxon>
        <taxon>Malasseziomycetes</taxon>
        <taxon>Malasseziales</taxon>
        <taxon>Malasseziaceae</taxon>
        <taxon>Malassezia</taxon>
    </lineage>
</organism>
<dbReference type="InterPro" id="IPR012677">
    <property type="entry name" value="Nucleotide-bd_a/b_plait_sf"/>
</dbReference>
<evidence type="ECO:0000259" key="4">
    <source>
        <dbReference type="PROSITE" id="PS50102"/>
    </source>
</evidence>
<accession>A8Q6N4</accession>
<dbReference type="SMART" id="SM00360">
    <property type="entry name" value="RRM"/>
    <property type="match status" value="1"/>
</dbReference>
<dbReference type="InterPro" id="IPR000504">
    <property type="entry name" value="RRM_dom"/>
</dbReference>
<dbReference type="GeneID" id="5854337"/>
<evidence type="ECO:0000313" key="6">
    <source>
        <dbReference type="Proteomes" id="UP000008837"/>
    </source>
</evidence>
<evidence type="ECO:0000256" key="2">
    <source>
        <dbReference type="PROSITE-ProRule" id="PRU00176"/>
    </source>
</evidence>